<dbReference type="Proteomes" id="UP000283509">
    <property type="component" value="Unassembled WGS sequence"/>
</dbReference>
<comment type="caution">
    <text evidence="2">The sequence shown here is derived from an EMBL/GenBank/DDBJ whole genome shotgun (WGS) entry which is preliminary data.</text>
</comment>
<gene>
    <name evidence="2" type="ORF">C7M84_000016</name>
</gene>
<dbReference type="AlphaFoldDB" id="A0A3R7MFL8"/>
<name>A0A3R7MFL8_PENVA</name>
<evidence type="ECO:0000256" key="1">
    <source>
        <dbReference type="SAM" id="SignalP"/>
    </source>
</evidence>
<reference evidence="2 3" key="1">
    <citation type="submission" date="2018-04" db="EMBL/GenBank/DDBJ databases">
        <authorList>
            <person name="Zhang X."/>
            <person name="Yuan J."/>
            <person name="Li F."/>
            <person name="Xiang J."/>
        </authorList>
    </citation>
    <scope>NUCLEOTIDE SEQUENCE [LARGE SCALE GENOMIC DNA]</scope>
    <source>
        <tissue evidence="2">Muscle</tissue>
    </source>
</reference>
<keyword evidence="3" id="KW-1185">Reference proteome</keyword>
<feature type="chain" id="PRO_5018761144" evidence="1">
    <location>
        <begin position="16"/>
        <end position="170"/>
    </location>
</feature>
<evidence type="ECO:0000313" key="3">
    <source>
        <dbReference type="Proteomes" id="UP000283509"/>
    </source>
</evidence>
<protein>
    <submittedName>
        <fullName evidence="2">Uncharacterized protein</fullName>
    </submittedName>
</protein>
<sequence length="170" mass="19065">MKVALVLALVACAAAMPSPDPGFVYSYTHPLAYSSYPIVKTVKADTPPAPSPRLLLRSQPSPQLRVPLRPPYGLPYSYPTPTPTWSRPTRPPRRNLWLRRKLNATRGRRPRLLHAEPRTTYNGRLFLDHSIPADATRGRLRHAENEEGQRRPNSSFLSSCFSSILEVADG</sequence>
<proteinExistence type="predicted"/>
<feature type="signal peptide" evidence="1">
    <location>
        <begin position="1"/>
        <end position="15"/>
    </location>
</feature>
<evidence type="ECO:0000313" key="2">
    <source>
        <dbReference type="EMBL" id="ROT81231.1"/>
    </source>
</evidence>
<reference evidence="2 3" key="2">
    <citation type="submission" date="2019-01" db="EMBL/GenBank/DDBJ databases">
        <title>The decoding of complex shrimp genome reveals the adaptation for benthos swimmer, frequently molting mechanism and breeding impact on genome.</title>
        <authorList>
            <person name="Sun Y."/>
            <person name="Gao Y."/>
            <person name="Yu Y."/>
        </authorList>
    </citation>
    <scope>NUCLEOTIDE SEQUENCE [LARGE SCALE GENOMIC DNA]</scope>
    <source>
        <tissue evidence="2">Muscle</tissue>
    </source>
</reference>
<accession>A0A3R7MFL8</accession>
<keyword evidence="1" id="KW-0732">Signal</keyword>
<dbReference type="EMBL" id="QCYY01001001">
    <property type="protein sequence ID" value="ROT81231.1"/>
    <property type="molecule type" value="Genomic_DNA"/>
</dbReference>
<organism evidence="2 3">
    <name type="scientific">Penaeus vannamei</name>
    <name type="common">Whiteleg shrimp</name>
    <name type="synonym">Litopenaeus vannamei</name>
    <dbReference type="NCBI Taxonomy" id="6689"/>
    <lineage>
        <taxon>Eukaryota</taxon>
        <taxon>Metazoa</taxon>
        <taxon>Ecdysozoa</taxon>
        <taxon>Arthropoda</taxon>
        <taxon>Crustacea</taxon>
        <taxon>Multicrustacea</taxon>
        <taxon>Malacostraca</taxon>
        <taxon>Eumalacostraca</taxon>
        <taxon>Eucarida</taxon>
        <taxon>Decapoda</taxon>
        <taxon>Dendrobranchiata</taxon>
        <taxon>Penaeoidea</taxon>
        <taxon>Penaeidae</taxon>
        <taxon>Penaeus</taxon>
    </lineage>
</organism>